<feature type="signal peptide" evidence="4">
    <location>
        <begin position="1"/>
        <end position="22"/>
    </location>
</feature>
<gene>
    <name evidence="5" type="ORF">L798_11852</name>
</gene>
<proteinExistence type="inferred from homology"/>
<dbReference type="SMART" id="SM00700">
    <property type="entry name" value="JHBP"/>
    <property type="match status" value="1"/>
</dbReference>
<reference evidence="5 6" key="1">
    <citation type="journal article" date="2014" name="Nat. Commun.">
        <title>Molecular traces of alternative social organization in a termite genome.</title>
        <authorList>
            <person name="Terrapon N."/>
            <person name="Li C."/>
            <person name="Robertson H.M."/>
            <person name="Ji L."/>
            <person name="Meng X."/>
            <person name="Booth W."/>
            <person name="Chen Z."/>
            <person name="Childers C.P."/>
            <person name="Glastad K.M."/>
            <person name="Gokhale K."/>
            <person name="Gowin J."/>
            <person name="Gronenberg W."/>
            <person name="Hermansen R.A."/>
            <person name="Hu H."/>
            <person name="Hunt B.G."/>
            <person name="Huylmans A.K."/>
            <person name="Khalil S.M."/>
            <person name="Mitchell R.D."/>
            <person name="Munoz-Torres M.C."/>
            <person name="Mustard J.A."/>
            <person name="Pan H."/>
            <person name="Reese J.T."/>
            <person name="Scharf M.E."/>
            <person name="Sun F."/>
            <person name="Vogel H."/>
            <person name="Xiao J."/>
            <person name="Yang W."/>
            <person name="Yang Z."/>
            <person name="Yang Z."/>
            <person name="Zhou J."/>
            <person name="Zhu J."/>
            <person name="Brent C.S."/>
            <person name="Elsik C.G."/>
            <person name="Goodisman M.A."/>
            <person name="Liberles D.A."/>
            <person name="Roe R.M."/>
            <person name="Vargo E.L."/>
            <person name="Vilcinskas A."/>
            <person name="Wang J."/>
            <person name="Bornberg-Bauer E."/>
            <person name="Korb J."/>
            <person name="Zhang G."/>
            <person name="Liebig J."/>
        </authorList>
    </citation>
    <scope>NUCLEOTIDE SEQUENCE [LARGE SCALE GENOMIC DNA]</scope>
    <source>
        <tissue evidence="5">Whole organism</tissue>
    </source>
</reference>
<dbReference type="STRING" id="136037.A0A067R4G4"/>
<keyword evidence="2" id="KW-0090">Biological rhythms</keyword>
<dbReference type="FunCoup" id="A0A067R4G4">
    <property type="interactions" value="40"/>
</dbReference>
<sequence>MAPSYLLLVALAVFLKAPPASAQDKKIPDFIKLCKRSDPQLNECITDSVEHLKPALEKGVEGIVPSLEPLRMNEVPIIDNNGLRIVGKDVKTYGCSDFRIFNMKADVGSKMDLEFDLELPMLYTVAQYEVSGRILLIPIKGNGPFYGNWSECTAHVTLDGDLEDRSGFKFVRFNTLRIVFTMGKGRVELRNLFNGDKVLGDAVNSAINSNFKQVLKELQHPIEKALEDAILEIANDCVRDFTYDQLFPLE</sequence>
<name>A0A067R4G4_ZOONE</name>
<dbReference type="Pfam" id="PF06585">
    <property type="entry name" value="JHBP"/>
    <property type="match status" value="1"/>
</dbReference>
<evidence type="ECO:0000256" key="4">
    <source>
        <dbReference type="SAM" id="SignalP"/>
    </source>
</evidence>
<dbReference type="GO" id="GO:0005615">
    <property type="term" value="C:extracellular space"/>
    <property type="evidence" value="ECO:0007669"/>
    <property type="project" value="TreeGrafter"/>
</dbReference>
<dbReference type="OMA" id="MPEYIQV"/>
<dbReference type="InParanoid" id="A0A067R4G4"/>
<evidence type="ECO:0000313" key="6">
    <source>
        <dbReference type="Proteomes" id="UP000027135"/>
    </source>
</evidence>
<dbReference type="AlphaFoldDB" id="A0A067R4G4"/>
<dbReference type="Gene3D" id="3.15.10.30">
    <property type="entry name" value="Haemolymph juvenile hormone binding protein"/>
    <property type="match status" value="1"/>
</dbReference>
<feature type="chain" id="PRO_5001648010" evidence="4">
    <location>
        <begin position="23"/>
        <end position="250"/>
    </location>
</feature>
<dbReference type="InterPro" id="IPR038606">
    <property type="entry name" value="To_sf"/>
</dbReference>
<organism evidence="5 6">
    <name type="scientific">Zootermopsis nevadensis</name>
    <name type="common">Dampwood termite</name>
    <dbReference type="NCBI Taxonomy" id="136037"/>
    <lineage>
        <taxon>Eukaryota</taxon>
        <taxon>Metazoa</taxon>
        <taxon>Ecdysozoa</taxon>
        <taxon>Arthropoda</taxon>
        <taxon>Hexapoda</taxon>
        <taxon>Insecta</taxon>
        <taxon>Pterygota</taxon>
        <taxon>Neoptera</taxon>
        <taxon>Polyneoptera</taxon>
        <taxon>Dictyoptera</taxon>
        <taxon>Blattodea</taxon>
        <taxon>Blattoidea</taxon>
        <taxon>Termitoidae</taxon>
        <taxon>Termopsidae</taxon>
        <taxon>Zootermopsis</taxon>
    </lineage>
</organism>
<comment type="similarity">
    <text evidence="3">Belongs to the TO family.</text>
</comment>
<keyword evidence="1 4" id="KW-0732">Signal</keyword>
<evidence type="ECO:0000256" key="2">
    <source>
        <dbReference type="ARBA" id="ARBA00023108"/>
    </source>
</evidence>
<accession>A0A067R4G4</accession>
<dbReference type="PANTHER" id="PTHR11008:SF14">
    <property type="entry name" value="CIRCADIAN CLOCK-CONTROLLED PROTEIN-LIKE PROTEIN"/>
    <property type="match status" value="1"/>
</dbReference>
<dbReference type="FunFam" id="3.15.10.30:FF:000001">
    <property type="entry name" value="Takeout-like protein 1"/>
    <property type="match status" value="1"/>
</dbReference>
<keyword evidence="6" id="KW-1185">Reference proteome</keyword>
<dbReference type="EMBL" id="KK852901">
    <property type="protein sequence ID" value="KDR14112.1"/>
    <property type="molecule type" value="Genomic_DNA"/>
</dbReference>
<evidence type="ECO:0000256" key="3">
    <source>
        <dbReference type="ARBA" id="ARBA00060902"/>
    </source>
</evidence>
<dbReference type="GO" id="GO:0007623">
    <property type="term" value="P:circadian rhythm"/>
    <property type="evidence" value="ECO:0007669"/>
    <property type="project" value="UniProtKB-ARBA"/>
</dbReference>
<protein>
    <submittedName>
        <fullName evidence="5">Protein takeout</fullName>
    </submittedName>
</protein>
<dbReference type="Proteomes" id="UP000027135">
    <property type="component" value="Unassembled WGS sequence"/>
</dbReference>
<dbReference type="PANTHER" id="PTHR11008">
    <property type="entry name" value="PROTEIN TAKEOUT-LIKE PROTEIN"/>
    <property type="match status" value="1"/>
</dbReference>
<dbReference type="eggNOG" id="ENOG502S3EM">
    <property type="taxonomic scope" value="Eukaryota"/>
</dbReference>
<evidence type="ECO:0000313" key="5">
    <source>
        <dbReference type="EMBL" id="KDR14112.1"/>
    </source>
</evidence>
<dbReference type="InterPro" id="IPR010562">
    <property type="entry name" value="Haemolymph_juvenile_hormone-bd"/>
</dbReference>
<evidence type="ECO:0000256" key="1">
    <source>
        <dbReference type="ARBA" id="ARBA00022729"/>
    </source>
</evidence>